<keyword evidence="4" id="KW-0479">Metal-binding</keyword>
<dbReference type="Proteomes" id="UP000064249">
    <property type="component" value="Unassembled WGS sequence"/>
</dbReference>
<evidence type="ECO:0000256" key="6">
    <source>
        <dbReference type="ARBA" id="ARBA00055040"/>
    </source>
</evidence>
<dbReference type="PANTHER" id="PTHR11647">
    <property type="entry name" value="HYDRANTOINASE/DIHYDROPYRIMIDINASE FAMILY MEMBER"/>
    <property type="match status" value="1"/>
</dbReference>
<dbReference type="Gene3D" id="3.20.20.140">
    <property type="entry name" value="Metal-dependent hydrolases"/>
    <property type="match status" value="1"/>
</dbReference>
<dbReference type="Gene3D" id="2.30.40.10">
    <property type="entry name" value="Urease, subunit C, domain 1"/>
    <property type="match status" value="1"/>
</dbReference>
<feature type="domain" description="Amidohydrolase-related" evidence="9">
    <location>
        <begin position="49"/>
        <end position="445"/>
    </location>
</feature>
<dbReference type="InterPro" id="IPR011778">
    <property type="entry name" value="Hydantoinase/dihydroPyrase"/>
</dbReference>
<dbReference type="CDD" id="cd01314">
    <property type="entry name" value="D-HYD"/>
    <property type="match status" value="1"/>
</dbReference>
<evidence type="ECO:0000259" key="9">
    <source>
        <dbReference type="Pfam" id="PF01979"/>
    </source>
</evidence>
<dbReference type="GO" id="GO:0016812">
    <property type="term" value="F:hydrolase activity, acting on carbon-nitrogen (but not peptide) bonds, in cyclic amides"/>
    <property type="evidence" value="ECO:0007669"/>
    <property type="project" value="TreeGrafter"/>
</dbReference>
<evidence type="ECO:0000256" key="8">
    <source>
        <dbReference type="PIRSR" id="PIRSR611778-50"/>
    </source>
</evidence>
<dbReference type="InterPro" id="IPR006680">
    <property type="entry name" value="Amidohydro-rel"/>
</dbReference>
<dbReference type="NCBIfam" id="TIGR02033">
    <property type="entry name" value="D-hydantoinase"/>
    <property type="match status" value="1"/>
</dbReference>
<gene>
    <name evidence="10" type="ORF">XD73_1356</name>
</gene>
<dbReference type="GO" id="GO:0005829">
    <property type="term" value="C:cytosol"/>
    <property type="evidence" value="ECO:0007669"/>
    <property type="project" value="TreeGrafter"/>
</dbReference>
<comment type="cofactor">
    <cofactor evidence="1">
        <name>Zn(2+)</name>
        <dbReference type="ChEBI" id="CHEBI:29105"/>
    </cofactor>
</comment>
<reference evidence="10 11" key="1">
    <citation type="journal article" date="2015" name="MBio">
        <title>Genome-Resolved Metagenomic Analysis Reveals Roles for Candidate Phyla and Other Microbial Community Members in Biogeochemical Transformations in Oil Reservoirs.</title>
        <authorList>
            <person name="Hu P."/>
            <person name="Tom L."/>
            <person name="Singh A."/>
            <person name="Thomas B.C."/>
            <person name="Baker B.J."/>
            <person name="Piceno Y.M."/>
            <person name="Andersen G.L."/>
            <person name="Banfield J.F."/>
        </authorList>
    </citation>
    <scope>NUCLEOTIDE SEQUENCE [LARGE SCALE GENOMIC DNA]</scope>
    <source>
        <strain evidence="10">46_16</strain>
    </source>
</reference>
<evidence type="ECO:0000256" key="5">
    <source>
        <dbReference type="ARBA" id="ARBA00022801"/>
    </source>
</evidence>
<sequence length="473" mass="52005">MAILIKNGTLITASETFKADILIEGEKISLIGQGLTHPNAEIIDADGKYILPGGVDPHVHLDLPMFDTVSSDDHYTGGKAAAFGGTTTVIDFVPQDEGGLEENIQRWHAKADPKASVDFSFHMNITRFNRDVAKEIFTLPDLGITSLKVFTAYNNRLRLSDGEIFRVMRLAKASGMLTLLHAENGDVIDILIEEALAAGNTDPIYHAKTRPAWGAVEAAMRAAALSAQAGDAPLYLVHMNTAGEVDQLAYAREHGVRMMGETCPQYLFFTEEDLLREDGAKWICSPPMRKAADNDRLWQGLSDGTIQVMSTDHCPFFFDGTKPIDYEGEKIAIPGKELGAMDFTKIPNGLPGLGDRMPILWTQGVVNGQITPNQFVALHATNPAKIFGLYPQKGALLPGSDADIAIWDPNKELRYGVNVAQHRTDYNLYEGWHLKGFPVMVFLRGQKIVDGDHWLGKPGMGRFLHRHEGEVLS</sequence>
<comment type="similarity">
    <text evidence="2">Belongs to the metallo-dependent hydrolases superfamily. Hydantoinase/dihydropyrimidinase family.</text>
</comment>
<dbReference type="EMBL" id="LGFU01000157">
    <property type="protein sequence ID" value="KUK45770.1"/>
    <property type="molecule type" value="Genomic_DNA"/>
</dbReference>
<dbReference type="InterPro" id="IPR032466">
    <property type="entry name" value="Metal_Hydrolase"/>
</dbReference>
<feature type="modified residue" description="N6-carboxylysine" evidence="8">
    <location>
        <position position="148"/>
    </location>
</feature>
<dbReference type="SUPFAM" id="SSF51556">
    <property type="entry name" value="Metallo-dependent hydrolases"/>
    <property type="match status" value="1"/>
</dbReference>
<evidence type="ECO:0000256" key="3">
    <source>
        <dbReference type="ARBA" id="ARBA00022553"/>
    </source>
</evidence>
<protein>
    <recommendedName>
        <fullName evidence="7">D-hydantoinase</fullName>
    </recommendedName>
</protein>
<evidence type="ECO:0000256" key="2">
    <source>
        <dbReference type="ARBA" id="ARBA00008829"/>
    </source>
</evidence>
<organism evidence="10 11">
    <name type="scientific">Anaerolinea thermophila</name>
    <dbReference type="NCBI Taxonomy" id="167964"/>
    <lineage>
        <taxon>Bacteria</taxon>
        <taxon>Bacillati</taxon>
        <taxon>Chloroflexota</taxon>
        <taxon>Anaerolineae</taxon>
        <taxon>Anaerolineales</taxon>
        <taxon>Anaerolineaceae</taxon>
        <taxon>Anaerolinea</taxon>
    </lineage>
</organism>
<dbReference type="PANTHER" id="PTHR11647:SF1">
    <property type="entry name" value="COLLAPSIN RESPONSE MEDIATOR PROTEIN"/>
    <property type="match status" value="1"/>
</dbReference>
<dbReference type="FunFam" id="3.20.20.140:FF:000217">
    <property type="entry name" value="Dihydropyrimidinase-related protein 1"/>
    <property type="match status" value="1"/>
</dbReference>
<keyword evidence="5" id="KW-0378">Hydrolase</keyword>
<evidence type="ECO:0000256" key="7">
    <source>
        <dbReference type="ARBA" id="ARBA00068457"/>
    </source>
</evidence>
<evidence type="ECO:0000313" key="11">
    <source>
        <dbReference type="Proteomes" id="UP000064249"/>
    </source>
</evidence>
<comment type="PTM">
    <text evidence="8">Carbamylation allows a single lysine to coordinate two divalent metal cations.</text>
</comment>
<dbReference type="PATRIC" id="fig|167964.4.peg.1535"/>
<dbReference type="InterPro" id="IPR011059">
    <property type="entry name" value="Metal-dep_hydrolase_composite"/>
</dbReference>
<evidence type="ECO:0000313" key="10">
    <source>
        <dbReference type="EMBL" id="KUK45770.1"/>
    </source>
</evidence>
<dbReference type="AlphaFoldDB" id="A0A101FWN1"/>
<proteinExistence type="inferred from homology"/>
<evidence type="ECO:0000256" key="1">
    <source>
        <dbReference type="ARBA" id="ARBA00001947"/>
    </source>
</evidence>
<comment type="caution">
    <text evidence="10">The sequence shown here is derived from an EMBL/GenBank/DDBJ whole genome shotgun (WGS) entry which is preliminary data.</text>
</comment>
<name>A0A101FWN1_9CHLR</name>
<dbReference type="GO" id="GO:0046872">
    <property type="term" value="F:metal ion binding"/>
    <property type="evidence" value="ECO:0007669"/>
    <property type="project" value="UniProtKB-KW"/>
</dbReference>
<comment type="function">
    <text evidence="6">Catalyzes the stereospecific hydrolysis of the cyclic amide bond of D-hydantoin derivatives.</text>
</comment>
<dbReference type="InterPro" id="IPR050378">
    <property type="entry name" value="Metallo-dep_Hydrolases_sf"/>
</dbReference>
<dbReference type="SUPFAM" id="SSF51338">
    <property type="entry name" value="Composite domain of metallo-dependent hydrolases"/>
    <property type="match status" value="2"/>
</dbReference>
<keyword evidence="3" id="KW-0597">Phosphoprotein</keyword>
<evidence type="ECO:0000256" key="4">
    <source>
        <dbReference type="ARBA" id="ARBA00022723"/>
    </source>
</evidence>
<dbReference type="Pfam" id="PF01979">
    <property type="entry name" value="Amidohydro_1"/>
    <property type="match status" value="1"/>
</dbReference>
<accession>A0A101FWN1</accession>